<keyword evidence="2" id="KW-0472">Membrane</keyword>
<name>A0A9P0KGA9_ACAOB</name>
<reference evidence="3" key="1">
    <citation type="submission" date="2022-03" db="EMBL/GenBank/DDBJ databases">
        <authorList>
            <person name="Sayadi A."/>
        </authorList>
    </citation>
    <scope>NUCLEOTIDE SEQUENCE</scope>
</reference>
<evidence type="ECO:0000313" key="4">
    <source>
        <dbReference type="Proteomes" id="UP001152888"/>
    </source>
</evidence>
<feature type="region of interest" description="Disordered" evidence="1">
    <location>
        <begin position="73"/>
        <end position="103"/>
    </location>
</feature>
<dbReference type="EMBL" id="CAKOFQ010006808">
    <property type="protein sequence ID" value="CAH1973351.1"/>
    <property type="molecule type" value="Genomic_DNA"/>
</dbReference>
<sequence>MEIYQRDMIWISFMRYIKTQDVQRLESSIFSLAQAEFSSSTQWLCLRRLSRPVVGRPRDRQAQRLQLQRLSAGGGAISSVGQEETVSRGRGLHPRPPTHTARHCHGQWRLDEGGCLSASGDKHATALVASLSVCVFFISCIVIASNKILNG</sequence>
<keyword evidence="2" id="KW-1133">Transmembrane helix</keyword>
<comment type="caution">
    <text evidence="3">The sequence shown here is derived from an EMBL/GenBank/DDBJ whole genome shotgun (WGS) entry which is preliminary data.</text>
</comment>
<protein>
    <submittedName>
        <fullName evidence="3">Uncharacterized protein</fullName>
    </submittedName>
</protein>
<evidence type="ECO:0000256" key="2">
    <source>
        <dbReference type="SAM" id="Phobius"/>
    </source>
</evidence>
<evidence type="ECO:0000256" key="1">
    <source>
        <dbReference type="SAM" id="MobiDB-lite"/>
    </source>
</evidence>
<dbReference type="Proteomes" id="UP001152888">
    <property type="component" value="Unassembled WGS sequence"/>
</dbReference>
<keyword evidence="2" id="KW-0812">Transmembrane</keyword>
<dbReference type="AlphaFoldDB" id="A0A9P0KGA9"/>
<feature type="transmembrane region" description="Helical" evidence="2">
    <location>
        <begin position="126"/>
        <end position="145"/>
    </location>
</feature>
<accession>A0A9P0KGA9</accession>
<organism evidence="3 4">
    <name type="scientific">Acanthoscelides obtectus</name>
    <name type="common">Bean weevil</name>
    <name type="synonym">Bruchus obtectus</name>
    <dbReference type="NCBI Taxonomy" id="200917"/>
    <lineage>
        <taxon>Eukaryota</taxon>
        <taxon>Metazoa</taxon>
        <taxon>Ecdysozoa</taxon>
        <taxon>Arthropoda</taxon>
        <taxon>Hexapoda</taxon>
        <taxon>Insecta</taxon>
        <taxon>Pterygota</taxon>
        <taxon>Neoptera</taxon>
        <taxon>Endopterygota</taxon>
        <taxon>Coleoptera</taxon>
        <taxon>Polyphaga</taxon>
        <taxon>Cucujiformia</taxon>
        <taxon>Chrysomeloidea</taxon>
        <taxon>Chrysomelidae</taxon>
        <taxon>Bruchinae</taxon>
        <taxon>Bruchini</taxon>
        <taxon>Acanthoscelides</taxon>
    </lineage>
</organism>
<proteinExistence type="predicted"/>
<evidence type="ECO:0000313" key="3">
    <source>
        <dbReference type="EMBL" id="CAH1973351.1"/>
    </source>
</evidence>
<keyword evidence="4" id="KW-1185">Reference proteome</keyword>
<gene>
    <name evidence="3" type="ORF">ACAOBT_LOCUS10497</name>
</gene>